<dbReference type="InterPro" id="IPR003599">
    <property type="entry name" value="Ig_sub"/>
</dbReference>
<dbReference type="RefSeq" id="XP_025835595.1">
    <property type="nucleotide sequence ID" value="XM_025979810.1"/>
</dbReference>
<dbReference type="InterPro" id="IPR003961">
    <property type="entry name" value="FN3_dom"/>
</dbReference>
<evidence type="ECO:0000313" key="7">
    <source>
        <dbReference type="RefSeq" id="XP_025835595.1"/>
    </source>
</evidence>
<dbReference type="InterPro" id="IPR013783">
    <property type="entry name" value="Ig-like_fold"/>
</dbReference>
<dbReference type="PANTHER" id="PTHR44170:SF54">
    <property type="entry name" value="FI24025P1"/>
    <property type="match status" value="1"/>
</dbReference>
<dbReference type="GeneID" id="108733759"/>
<accession>A0A7F5RIA6</accession>
<evidence type="ECO:0000256" key="1">
    <source>
        <dbReference type="ARBA" id="ARBA00022737"/>
    </source>
</evidence>
<name>A0A7F5RIA6_AGRPL</name>
<feature type="domain" description="Fibronectin type-III" evidence="5">
    <location>
        <begin position="136"/>
        <end position="232"/>
    </location>
</feature>
<evidence type="ECO:0000256" key="2">
    <source>
        <dbReference type="ARBA" id="ARBA00023157"/>
    </source>
</evidence>
<dbReference type="SMART" id="SM00060">
    <property type="entry name" value="FN3"/>
    <property type="match status" value="2"/>
</dbReference>
<keyword evidence="3" id="KW-0732">Signal</keyword>
<dbReference type="SUPFAM" id="SSF48726">
    <property type="entry name" value="Immunoglobulin"/>
    <property type="match status" value="1"/>
</dbReference>
<dbReference type="CDD" id="cd00063">
    <property type="entry name" value="FN3"/>
    <property type="match status" value="2"/>
</dbReference>
<dbReference type="SUPFAM" id="SSF49265">
    <property type="entry name" value="Fibronectin type III"/>
    <property type="match status" value="1"/>
</dbReference>
<dbReference type="PANTHER" id="PTHR44170">
    <property type="entry name" value="PROTEIN SIDEKICK"/>
    <property type="match status" value="1"/>
</dbReference>
<dbReference type="FunFam" id="2.60.40.10:FF:000028">
    <property type="entry name" value="Neuronal cell adhesion molecule"/>
    <property type="match status" value="1"/>
</dbReference>
<sequence>MWWCLDMVVASIIFSTSSANIFLSNIDLTDVPIESYVVQAGDNTSFPCTGTTEYSLVTELEWRFFTKTQNIKIIEYAKGNTIVAYKQHRISLQSKTHALNFKPIIAQDTGNYICLVNNRPRPDGVLQLIVQDRPDPPGRPLVMGFTSRYVNLSWAAPSDVHFSNVLYYVILIRVGEKGEWNDNGNITPDNRTNYKMTGLKPYSVYSFKVIAVNEMGRSDPSQESYYIITLREIPSGNPTIITAHNTSSSAIHVSWRPPDLDTINGEFMGYRITYKQRKKEHNASEIYIRDPDVKSHVIENLETYTQYLVSVAVFNPEGFGPASTVLVMTDEGGEYCFKSIFISLTFYLL</sequence>
<feature type="domain" description="Fibronectin type-III" evidence="5">
    <location>
        <begin position="237"/>
        <end position="333"/>
    </location>
</feature>
<keyword evidence="6" id="KW-1185">Reference proteome</keyword>
<dbReference type="InterPro" id="IPR007110">
    <property type="entry name" value="Ig-like_dom"/>
</dbReference>
<evidence type="ECO:0000256" key="3">
    <source>
        <dbReference type="SAM" id="SignalP"/>
    </source>
</evidence>
<evidence type="ECO:0000313" key="6">
    <source>
        <dbReference type="Proteomes" id="UP000192223"/>
    </source>
</evidence>
<keyword evidence="2" id="KW-1015">Disulfide bond</keyword>
<protein>
    <submittedName>
        <fullName evidence="7">Protein sidekick-2-like isoform X1</fullName>
    </submittedName>
</protein>
<dbReference type="PROSITE" id="PS50853">
    <property type="entry name" value="FN3"/>
    <property type="match status" value="2"/>
</dbReference>
<feature type="signal peptide" evidence="3">
    <location>
        <begin position="1"/>
        <end position="19"/>
    </location>
</feature>
<proteinExistence type="predicted"/>
<dbReference type="OrthoDB" id="6138780at2759"/>
<dbReference type="InterPro" id="IPR036116">
    <property type="entry name" value="FN3_sf"/>
</dbReference>
<feature type="chain" id="PRO_5029021471" evidence="3">
    <location>
        <begin position="20"/>
        <end position="349"/>
    </location>
</feature>
<dbReference type="SMART" id="SM00409">
    <property type="entry name" value="IG"/>
    <property type="match status" value="1"/>
</dbReference>
<evidence type="ECO:0000259" key="5">
    <source>
        <dbReference type="PROSITE" id="PS50853"/>
    </source>
</evidence>
<organism evidence="6 7">
    <name type="scientific">Agrilus planipennis</name>
    <name type="common">Emerald ash borer</name>
    <name type="synonym">Agrilus marcopoli</name>
    <dbReference type="NCBI Taxonomy" id="224129"/>
    <lineage>
        <taxon>Eukaryota</taxon>
        <taxon>Metazoa</taxon>
        <taxon>Ecdysozoa</taxon>
        <taxon>Arthropoda</taxon>
        <taxon>Hexapoda</taxon>
        <taxon>Insecta</taxon>
        <taxon>Pterygota</taxon>
        <taxon>Neoptera</taxon>
        <taxon>Endopterygota</taxon>
        <taxon>Coleoptera</taxon>
        <taxon>Polyphaga</taxon>
        <taxon>Elateriformia</taxon>
        <taxon>Buprestoidea</taxon>
        <taxon>Buprestidae</taxon>
        <taxon>Agrilinae</taxon>
        <taxon>Agrilus</taxon>
    </lineage>
</organism>
<dbReference type="InterPro" id="IPR036179">
    <property type="entry name" value="Ig-like_dom_sf"/>
</dbReference>
<keyword evidence="1" id="KW-0677">Repeat</keyword>
<dbReference type="AlphaFoldDB" id="A0A7F5RIA6"/>
<dbReference type="InParanoid" id="A0A7F5RIA6"/>
<dbReference type="Proteomes" id="UP000192223">
    <property type="component" value="Unplaced"/>
</dbReference>
<evidence type="ECO:0000259" key="4">
    <source>
        <dbReference type="PROSITE" id="PS50835"/>
    </source>
</evidence>
<dbReference type="PROSITE" id="PS50835">
    <property type="entry name" value="IG_LIKE"/>
    <property type="match status" value="1"/>
</dbReference>
<dbReference type="GO" id="GO:0098609">
    <property type="term" value="P:cell-cell adhesion"/>
    <property type="evidence" value="ECO:0007669"/>
    <property type="project" value="TreeGrafter"/>
</dbReference>
<dbReference type="Pfam" id="PF00041">
    <property type="entry name" value="fn3"/>
    <property type="match status" value="2"/>
</dbReference>
<reference evidence="7" key="1">
    <citation type="submission" date="2025-08" db="UniProtKB">
        <authorList>
            <consortium name="RefSeq"/>
        </authorList>
    </citation>
    <scope>IDENTIFICATION</scope>
    <source>
        <tissue evidence="7">Entire body</tissue>
    </source>
</reference>
<feature type="domain" description="Ig-like" evidence="4">
    <location>
        <begin position="26"/>
        <end position="131"/>
    </location>
</feature>
<gene>
    <name evidence="7" type="primary">LOC108733759</name>
</gene>
<dbReference type="KEGG" id="apln:108733759"/>
<dbReference type="Gene3D" id="2.60.40.10">
    <property type="entry name" value="Immunoglobulins"/>
    <property type="match status" value="3"/>
</dbReference>